<sequence>MVFQSDYSSFAVPASNCSNYIIEKGSLRIAQTSGRLHTFKRQYYTTTALGIDCEILSHEKLREKVPIVDP</sequence>
<comment type="caution">
    <text evidence="1">The sequence shown here is derived from an EMBL/GenBank/DDBJ whole genome shotgun (WGS) entry which is preliminary data.</text>
</comment>
<dbReference type="EMBL" id="CAJNOG010000133">
    <property type="protein sequence ID" value="CAF0990461.1"/>
    <property type="molecule type" value="Genomic_DNA"/>
</dbReference>
<name>A0A814G1L8_9BILA</name>
<gene>
    <name evidence="1" type="ORF">JYZ213_LOCUS15432</name>
</gene>
<dbReference type="Proteomes" id="UP000663845">
    <property type="component" value="Unassembled WGS sequence"/>
</dbReference>
<evidence type="ECO:0000313" key="2">
    <source>
        <dbReference type="Proteomes" id="UP000663845"/>
    </source>
</evidence>
<reference evidence="1" key="1">
    <citation type="submission" date="2021-02" db="EMBL/GenBank/DDBJ databases">
        <authorList>
            <person name="Nowell W R."/>
        </authorList>
    </citation>
    <scope>NUCLEOTIDE SEQUENCE</scope>
</reference>
<accession>A0A814G1L8</accession>
<dbReference type="AlphaFoldDB" id="A0A814G1L8"/>
<evidence type="ECO:0000313" key="1">
    <source>
        <dbReference type="EMBL" id="CAF0990461.1"/>
    </source>
</evidence>
<protein>
    <submittedName>
        <fullName evidence="1">Uncharacterized protein</fullName>
    </submittedName>
</protein>
<organism evidence="1 2">
    <name type="scientific">Adineta steineri</name>
    <dbReference type="NCBI Taxonomy" id="433720"/>
    <lineage>
        <taxon>Eukaryota</taxon>
        <taxon>Metazoa</taxon>
        <taxon>Spiralia</taxon>
        <taxon>Gnathifera</taxon>
        <taxon>Rotifera</taxon>
        <taxon>Eurotatoria</taxon>
        <taxon>Bdelloidea</taxon>
        <taxon>Adinetida</taxon>
        <taxon>Adinetidae</taxon>
        <taxon>Adineta</taxon>
    </lineage>
</organism>
<proteinExistence type="predicted"/>
<dbReference type="Gene3D" id="3.30.9.10">
    <property type="entry name" value="D-Amino Acid Oxidase, subunit A, domain 2"/>
    <property type="match status" value="1"/>
</dbReference>